<sequence length="471" mass="51999">MQSLASHTRTNRWFAIAIIAIAIGGLLLTYWQSSGQLISRTTSSLEQTCAAVQRTVSNLYPSSESKQQAVSNPELLYQAISESIRNKEYTLGGFWHIENGFMGYAVASSRGNSQDSQLAGAVQLAISSAARKAIADNKAAANVTEQLPIRVVVACPEKQHAGLAIWLSHPIQPVQNYFSVTASVLFVLLALIGVAIIVRESAFNRRWHKERDRIVNDAEDTSKAVSVTSEVGEIQPFLLLLYQARQQVQAAERELEKEADKLRLASEKTLAGRMARSMAALALNNLENLEKRLRDSDSAELKPKVQELVSLFETFSQLSPDMQGLDKSDLELEAWLQDIADYHESFSGEKNITVTSIADDSVRVTISPLVFRFVFDYLLRHVVSFIPVNSEVLIQANIEGDFVNVSVCDENNGVVKKNLGAMFETDDVNPDAYGVGLKVVKDAIKSQGGDINYEKLEKTSRFNVLIPMTKG</sequence>
<organism evidence="10 11">
    <name type="scientific">Idiomarina piscisalsi</name>
    <dbReference type="NCBI Taxonomy" id="1096243"/>
    <lineage>
        <taxon>Bacteria</taxon>
        <taxon>Pseudomonadati</taxon>
        <taxon>Pseudomonadota</taxon>
        <taxon>Gammaproteobacteria</taxon>
        <taxon>Alteromonadales</taxon>
        <taxon>Idiomarinaceae</taxon>
        <taxon>Idiomarina</taxon>
    </lineage>
</organism>
<reference evidence="10 11" key="1">
    <citation type="journal article" date="2011" name="Front. Microbiol.">
        <title>Genomic signatures of strain selection and enhancement in Bacillus atrophaeus var. globigii, a historical biowarfare simulant.</title>
        <authorList>
            <person name="Gibbons H.S."/>
            <person name="Broomall S.M."/>
            <person name="McNew L.A."/>
            <person name="Daligault H."/>
            <person name="Chapman C."/>
            <person name="Bruce D."/>
            <person name="Karavis M."/>
            <person name="Krepps M."/>
            <person name="McGregor P.A."/>
            <person name="Hong C."/>
            <person name="Park K.H."/>
            <person name="Akmal A."/>
            <person name="Feldman A."/>
            <person name="Lin J.S."/>
            <person name="Chang W.E."/>
            <person name="Higgs B.W."/>
            <person name="Demirev P."/>
            <person name="Lindquist J."/>
            <person name="Liem A."/>
            <person name="Fochler E."/>
            <person name="Read T.D."/>
            <person name="Tapia R."/>
            <person name="Johnson S."/>
            <person name="Bishop-Lilly K.A."/>
            <person name="Detter C."/>
            <person name="Han C."/>
            <person name="Sozhamannan S."/>
            <person name="Rosenzweig C.N."/>
            <person name="Skowronski E.W."/>
        </authorList>
    </citation>
    <scope>NUCLEOTIDE SEQUENCE [LARGE SCALE GENOMIC DNA]</scope>
    <source>
        <strain evidence="10 11">TPS4-2</strain>
    </source>
</reference>
<dbReference type="PANTHER" id="PTHR44936:SF9">
    <property type="entry name" value="SENSOR PROTEIN CREC"/>
    <property type="match status" value="1"/>
</dbReference>
<evidence type="ECO:0000313" key="11">
    <source>
        <dbReference type="Proteomes" id="UP000288361"/>
    </source>
</evidence>
<dbReference type="PANTHER" id="PTHR44936">
    <property type="entry name" value="SENSOR PROTEIN CREC"/>
    <property type="match status" value="1"/>
</dbReference>
<evidence type="ECO:0000259" key="9">
    <source>
        <dbReference type="PROSITE" id="PS50109"/>
    </source>
</evidence>
<dbReference type="InterPro" id="IPR036890">
    <property type="entry name" value="HATPase_C_sf"/>
</dbReference>
<comment type="catalytic activity">
    <reaction evidence="1">
        <text>ATP + protein L-histidine = ADP + protein N-phospho-L-histidine.</text>
        <dbReference type="EC" id="2.7.13.3"/>
    </reaction>
</comment>
<evidence type="ECO:0000256" key="3">
    <source>
        <dbReference type="ARBA" id="ARBA00022553"/>
    </source>
</evidence>
<feature type="domain" description="Histidine kinase" evidence="9">
    <location>
        <begin position="304"/>
        <end position="470"/>
    </location>
</feature>
<evidence type="ECO:0000256" key="8">
    <source>
        <dbReference type="SAM" id="Phobius"/>
    </source>
</evidence>
<accession>A0A432YRI1</accession>
<proteinExistence type="predicted"/>
<feature type="coiled-coil region" evidence="7">
    <location>
        <begin position="241"/>
        <end position="299"/>
    </location>
</feature>
<evidence type="ECO:0000256" key="6">
    <source>
        <dbReference type="ARBA" id="ARBA00023012"/>
    </source>
</evidence>
<evidence type="ECO:0000313" key="10">
    <source>
        <dbReference type="EMBL" id="RUO64186.1"/>
    </source>
</evidence>
<dbReference type="GO" id="GO:0004673">
    <property type="term" value="F:protein histidine kinase activity"/>
    <property type="evidence" value="ECO:0007669"/>
    <property type="project" value="UniProtKB-EC"/>
</dbReference>
<keyword evidence="7" id="KW-0175">Coiled coil</keyword>
<evidence type="ECO:0000256" key="4">
    <source>
        <dbReference type="ARBA" id="ARBA00022679"/>
    </source>
</evidence>
<keyword evidence="8" id="KW-0812">Transmembrane</keyword>
<keyword evidence="5 10" id="KW-0418">Kinase</keyword>
<dbReference type="GO" id="GO:0000160">
    <property type="term" value="P:phosphorelay signal transduction system"/>
    <property type="evidence" value="ECO:0007669"/>
    <property type="project" value="UniProtKB-KW"/>
</dbReference>
<dbReference type="Proteomes" id="UP000288361">
    <property type="component" value="Unassembled WGS sequence"/>
</dbReference>
<evidence type="ECO:0000256" key="7">
    <source>
        <dbReference type="SAM" id="Coils"/>
    </source>
</evidence>
<gene>
    <name evidence="10" type="ORF">CWI73_08460</name>
</gene>
<evidence type="ECO:0000256" key="2">
    <source>
        <dbReference type="ARBA" id="ARBA00012438"/>
    </source>
</evidence>
<keyword evidence="3" id="KW-0597">Phosphoprotein</keyword>
<keyword evidence="8" id="KW-1133">Transmembrane helix</keyword>
<dbReference type="Gene3D" id="3.30.565.10">
    <property type="entry name" value="Histidine kinase-like ATPase, C-terminal domain"/>
    <property type="match status" value="1"/>
</dbReference>
<dbReference type="PROSITE" id="PS50109">
    <property type="entry name" value="HIS_KIN"/>
    <property type="match status" value="1"/>
</dbReference>
<name>A0A432YRI1_9GAMM</name>
<keyword evidence="6" id="KW-0902">Two-component regulatory system</keyword>
<protein>
    <recommendedName>
        <fullName evidence="2">histidine kinase</fullName>
        <ecNumber evidence="2">2.7.13.3</ecNumber>
    </recommendedName>
</protein>
<feature type="transmembrane region" description="Helical" evidence="8">
    <location>
        <begin position="12"/>
        <end position="31"/>
    </location>
</feature>
<evidence type="ECO:0000256" key="5">
    <source>
        <dbReference type="ARBA" id="ARBA00022777"/>
    </source>
</evidence>
<comment type="caution">
    <text evidence="10">The sequence shown here is derived from an EMBL/GenBank/DDBJ whole genome shotgun (WGS) entry which is preliminary data.</text>
</comment>
<keyword evidence="4" id="KW-0808">Transferase</keyword>
<dbReference type="InterPro" id="IPR005467">
    <property type="entry name" value="His_kinase_dom"/>
</dbReference>
<dbReference type="SUPFAM" id="SSF55874">
    <property type="entry name" value="ATPase domain of HSP90 chaperone/DNA topoisomerase II/histidine kinase"/>
    <property type="match status" value="1"/>
</dbReference>
<dbReference type="EMBL" id="PIQA01000006">
    <property type="protein sequence ID" value="RUO64186.1"/>
    <property type="molecule type" value="Genomic_DNA"/>
</dbReference>
<dbReference type="EC" id="2.7.13.3" evidence="2"/>
<dbReference type="InterPro" id="IPR050980">
    <property type="entry name" value="2C_sensor_his_kinase"/>
</dbReference>
<feature type="transmembrane region" description="Helical" evidence="8">
    <location>
        <begin position="177"/>
        <end position="198"/>
    </location>
</feature>
<evidence type="ECO:0000256" key="1">
    <source>
        <dbReference type="ARBA" id="ARBA00000085"/>
    </source>
</evidence>
<keyword evidence="8" id="KW-0472">Membrane</keyword>
<dbReference type="RefSeq" id="WP_126752372.1">
    <property type="nucleotide sequence ID" value="NZ_JBHUMT010000015.1"/>
</dbReference>
<dbReference type="AlphaFoldDB" id="A0A432YRI1"/>